<accession>A0A1G2JPB5</accession>
<gene>
    <name evidence="4" type="ORF">A2561_04760</name>
</gene>
<name>A0A1G2JPB5_9BACT</name>
<comment type="caution">
    <text evidence="4">The sequence shown here is derived from an EMBL/GenBank/DDBJ whole genome shotgun (WGS) entry which is preliminary data.</text>
</comment>
<evidence type="ECO:0000259" key="3">
    <source>
        <dbReference type="PROSITE" id="PS51462"/>
    </source>
</evidence>
<dbReference type="InterPro" id="IPR000086">
    <property type="entry name" value="NUDIX_hydrolase_dom"/>
</dbReference>
<dbReference type="GO" id="GO:0016787">
    <property type="term" value="F:hydrolase activity"/>
    <property type="evidence" value="ECO:0007669"/>
    <property type="project" value="UniProtKB-KW"/>
</dbReference>
<dbReference type="PROSITE" id="PS51462">
    <property type="entry name" value="NUDIX"/>
    <property type="match status" value="1"/>
</dbReference>
<keyword evidence="1 2" id="KW-0378">Hydrolase</keyword>
<dbReference type="Proteomes" id="UP000178935">
    <property type="component" value="Unassembled WGS sequence"/>
</dbReference>
<dbReference type="EMBL" id="MHPU01000013">
    <property type="protein sequence ID" value="OGZ88987.1"/>
    <property type="molecule type" value="Genomic_DNA"/>
</dbReference>
<evidence type="ECO:0000256" key="1">
    <source>
        <dbReference type="ARBA" id="ARBA00022801"/>
    </source>
</evidence>
<dbReference type="InterPro" id="IPR020476">
    <property type="entry name" value="Nudix_hydrolase"/>
</dbReference>
<organism evidence="4 5">
    <name type="scientific">Candidatus Staskawiczbacteria bacterium RIFOXYD1_FULL_32_13</name>
    <dbReference type="NCBI Taxonomy" id="1802234"/>
    <lineage>
        <taxon>Bacteria</taxon>
        <taxon>Candidatus Staskawicziibacteriota</taxon>
    </lineage>
</organism>
<evidence type="ECO:0000313" key="5">
    <source>
        <dbReference type="Proteomes" id="UP000178935"/>
    </source>
</evidence>
<sequence length="80" mass="8928">MREINRRIVCAMIFSKDGKLFLGKKNPNNGGVYAYCWHIPGGGVNAGEIDLVALRREMKEETGIDILNYKTELVDDQGKG</sequence>
<feature type="domain" description="Nudix hydrolase" evidence="3">
    <location>
        <begin position="4"/>
        <end position="80"/>
    </location>
</feature>
<comment type="similarity">
    <text evidence="2">Belongs to the Nudix hydrolase family.</text>
</comment>
<proteinExistence type="inferred from homology"/>
<dbReference type="Gene3D" id="3.90.79.10">
    <property type="entry name" value="Nucleoside Triphosphate Pyrophosphohydrolase"/>
    <property type="match status" value="1"/>
</dbReference>
<evidence type="ECO:0000313" key="4">
    <source>
        <dbReference type="EMBL" id="OGZ88987.1"/>
    </source>
</evidence>
<dbReference type="AlphaFoldDB" id="A0A1G2JPB5"/>
<protein>
    <recommendedName>
        <fullName evidence="3">Nudix hydrolase domain-containing protein</fullName>
    </recommendedName>
</protein>
<dbReference type="PRINTS" id="PR00502">
    <property type="entry name" value="NUDIXFAMILY"/>
</dbReference>
<evidence type="ECO:0000256" key="2">
    <source>
        <dbReference type="RuleBase" id="RU003476"/>
    </source>
</evidence>
<reference evidence="4 5" key="1">
    <citation type="journal article" date="2016" name="Nat. Commun.">
        <title>Thousands of microbial genomes shed light on interconnected biogeochemical processes in an aquifer system.</title>
        <authorList>
            <person name="Anantharaman K."/>
            <person name="Brown C.T."/>
            <person name="Hug L.A."/>
            <person name="Sharon I."/>
            <person name="Castelle C.J."/>
            <person name="Probst A.J."/>
            <person name="Thomas B.C."/>
            <person name="Singh A."/>
            <person name="Wilkins M.J."/>
            <person name="Karaoz U."/>
            <person name="Brodie E.L."/>
            <person name="Williams K.H."/>
            <person name="Hubbard S.S."/>
            <person name="Banfield J.F."/>
        </authorList>
    </citation>
    <scope>NUCLEOTIDE SEQUENCE [LARGE SCALE GENOMIC DNA]</scope>
</reference>
<dbReference type="SUPFAM" id="SSF55811">
    <property type="entry name" value="Nudix"/>
    <property type="match status" value="1"/>
</dbReference>
<dbReference type="Pfam" id="PF00293">
    <property type="entry name" value="NUDIX"/>
    <property type="match status" value="1"/>
</dbReference>
<dbReference type="InterPro" id="IPR020084">
    <property type="entry name" value="NUDIX_hydrolase_CS"/>
</dbReference>
<dbReference type="InterPro" id="IPR015797">
    <property type="entry name" value="NUDIX_hydrolase-like_dom_sf"/>
</dbReference>
<dbReference type="PROSITE" id="PS00893">
    <property type="entry name" value="NUDIX_BOX"/>
    <property type="match status" value="1"/>
</dbReference>